<keyword evidence="2" id="KW-1185">Reference proteome</keyword>
<dbReference type="Proteomes" id="UP000663918">
    <property type="component" value="Chromosome"/>
</dbReference>
<proteinExistence type="predicted"/>
<dbReference type="AlphaFoldDB" id="A0A975BYJ0"/>
<protein>
    <submittedName>
        <fullName evidence="1">DUF2939 domain-containing protein</fullName>
    </submittedName>
</protein>
<gene>
    <name evidence="1" type="ORF">IFJ75_12530</name>
</gene>
<dbReference type="RefSeq" id="WP_207868524.1">
    <property type="nucleotide sequence ID" value="NZ_CP062222.1"/>
</dbReference>
<accession>A0A975BYJ0</accession>
<dbReference type="InterPro" id="IPR021330">
    <property type="entry name" value="DUF2939"/>
</dbReference>
<dbReference type="Pfam" id="PF11159">
    <property type="entry name" value="DUF2939"/>
    <property type="match status" value="1"/>
</dbReference>
<organism evidence="1 2">
    <name type="scientific">Brevundimonas goettingensis</name>
    <dbReference type="NCBI Taxonomy" id="2774190"/>
    <lineage>
        <taxon>Bacteria</taxon>
        <taxon>Pseudomonadati</taxon>
        <taxon>Pseudomonadota</taxon>
        <taxon>Alphaproteobacteria</taxon>
        <taxon>Caulobacterales</taxon>
        <taxon>Caulobacteraceae</taxon>
        <taxon>Brevundimonas</taxon>
    </lineage>
</organism>
<sequence>MNRKTQLAVLGGVLFLFFAAYFASPLLAVRGLISAAKAGDEAKLEQFVDFPAFRTSLKEELNAKLVEEMRADLGDRAGGLGGLGMILAPTLISGAVDAFVTPPAVAAMVRSGEVPNAKSVARNRARIPDEPSSKVHQGYSYRGLNTFAIRLTREDHPDDYVDLLLERRSVFFWKLAAIDLPRKR</sequence>
<reference evidence="1" key="1">
    <citation type="submission" date="2020-09" db="EMBL/GenBank/DDBJ databases">
        <title>Brevundimonas sp. LVF2 isolated from a puddle in Goettingen, Germany.</title>
        <authorList>
            <person name="Friedrich I."/>
            <person name="Klassen A."/>
            <person name="Hannes N."/>
            <person name="Schneider D."/>
            <person name="Hertel R."/>
            <person name="Daniel R."/>
        </authorList>
    </citation>
    <scope>NUCLEOTIDE SEQUENCE</scope>
    <source>
        <strain evidence="1">LVF2</strain>
    </source>
</reference>
<evidence type="ECO:0000313" key="2">
    <source>
        <dbReference type="Proteomes" id="UP000663918"/>
    </source>
</evidence>
<evidence type="ECO:0000313" key="1">
    <source>
        <dbReference type="EMBL" id="QTC90108.1"/>
    </source>
</evidence>
<dbReference type="KEGG" id="bgoe:IFJ75_12530"/>
<dbReference type="EMBL" id="CP062222">
    <property type="protein sequence ID" value="QTC90108.1"/>
    <property type="molecule type" value="Genomic_DNA"/>
</dbReference>
<name>A0A975BYJ0_9CAUL</name>